<dbReference type="AlphaFoldDB" id="A0A176TBM6"/>
<dbReference type="FunFam" id="3.20.20.380:FF:000001">
    <property type="entry name" value="Copper homeostasis protein CutC"/>
    <property type="match status" value="1"/>
</dbReference>
<dbReference type="RefSeq" id="WP_068449790.1">
    <property type="nucleotide sequence ID" value="NZ_CANKUV010000006.1"/>
</dbReference>
<dbReference type="Proteomes" id="UP000076923">
    <property type="component" value="Unassembled WGS sequence"/>
</dbReference>
<keyword evidence="2" id="KW-0963">Cytoplasm</keyword>
<organism evidence="3 4">
    <name type="scientific">Polaribacter atrinae</name>
    <dbReference type="NCBI Taxonomy" id="1333662"/>
    <lineage>
        <taxon>Bacteria</taxon>
        <taxon>Pseudomonadati</taxon>
        <taxon>Bacteroidota</taxon>
        <taxon>Flavobacteriia</taxon>
        <taxon>Flavobacteriales</taxon>
        <taxon>Flavobacteriaceae</taxon>
    </lineage>
</organism>
<sequence length="234" mass="25993">MKLEICANSYQSALNAQKAGADRIEVCSELSIGGITPSFGLLKKIAEDLTIVTNVLIRPRSGNFYYSDDEFLLMKENIKLCKKLGFNGIVSGVLNNDDSIDIERTKELISLSKPLSFTFHRAFDCVKNPQEALKQLIALKVDCILTSGQQEKAENGIELLKELQKLAKDKLIILPGSGINKKNTYLFKQAGFKEIHASASKIISTERSFFFGNTPQTISDKETIKEILKVIKST</sequence>
<dbReference type="EMBL" id="LVWE01000032">
    <property type="protein sequence ID" value="OAD45159.1"/>
    <property type="molecule type" value="Genomic_DNA"/>
</dbReference>
<comment type="caution">
    <text evidence="2">Once thought to be involved in copper homeostasis, experiments in E.coli have shown this is not the case.</text>
</comment>
<evidence type="ECO:0000256" key="1">
    <source>
        <dbReference type="ARBA" id="ARBA00007768"/>
    </source>
</evidence>
<proteinExistence type="inferred from homology"/>
<dbReference type="STRING" id="1333662.LPB303_09510"/>
<dbReference type="GO" id="GO:0005737">
    <property type="term" value="C:cytoplasm"/>
    <property type="evidence" value="ECO:0007669"/>
    <property type="project" value="UniProtKB-SubCell"/>
</dbReference>
<dbReference type="InterPro" id="IPR005627">
    <property type="entry name" value="CutC-like"/>
</dbReference>
<dbReference type="GO" id="GO:0005507">
    <property type="term" value="F:copper ion binding"/>
    <property type="evidence" value="ECO:0007669"/>
    <property type="project" value="TreeGrafter"/>
</dbReference>
<gene>
    <name evidence="2" type="primary">cutC</name>
    <name evidence="3" type="ORF">LPB303_09510</name>
</gene>
<name>A0A176TBM6_9FLAO</name>
<dbReference type="SUPFAM" id="SSF110395">
    <property type="entry name" value="CutC-like"/>
    <property type="match status" value="1"/>
</dbReference>
<evidence type="ECO:0000256" key="2">
    <source>
        <dbReference type="HAMAP-Rule" id="MF_00795"/>
    </source>
</evidence>
<reference evidence="3 4" key="1">
    <citation type="submission" date="2016-02" db="EMBL/GenBank/DDBJ databases">
        <title>Draft genome sequence of Polaribacter atrinae KACC17473.</title>
        <authorList>
            <person name="Shin S.-K."/>
            <person name="Yi H."/>
        </authorList>
    </citation>
    <scope>NUCLEOTIDE SEQUENCE [LARGE SCALE GENOMIC DNA]</scope>
    <source>
        <strain evidence="3 4">KACC 17473</strain>
    </source>
</reference>
<dbReference type="PANTHER" id="PTHR12598">
    <property type="entry name" value="COPPER HOMEOSTASIS PROTEIN CUTC"/>
    <property type="match status" value="1"/>
</dbReference>
<protein>
    <recommendedName>
        <fullName evidence="2">PF03932 family protein CutC</fullName>
    </recommendedName>
</protein>
<dbReference type="Gene3D" id="3.20.20.380">
    <property type="entry name" value="Copper homeostasis (CutC) domain"/>
    <property type="match status" value="1"/>
</dbReference>
<dbReference type="PANTHER" id="PTHR12598:SF0">
    <property type="entry name" value="COPPER HOMEOSTASIS PROTEIN CUTC HOMOLOG"/>
    <property type="match status" value="1"/>
</dbReference>
<evidence type="ECO:0000313" key="4">
    <source>
        <dbReference type="Proteomes" id="UP000076923"/>
    </source>
</evidence>
<comment type="similarity">
    <text evidence="1 2">Belongs to the CutC family.</text>
</comment>
<dbReference type="Pfam" id="PF03932">
    <property type="entry name" value="CutC"/>
    <property type="match status" value="1"/>
</dbReference>
<dbReference type="InterPro" id="IPR036822">
    <property type="entry name" value="CutC-like_dom_sf"/>
</dbReference>
<dbReference type="HAMAP" id="MF_00795">
    <property type="entry name" value="CutC"/>
    <property type="match status" value="1"/>
</dbReference>
<dbReference type="OrthoDB" id="9815677at2"/>
<evidence type="ECO:0000313" key="3">
    <source>
        <dbReference type="EMBL" id="OAD45159.1"/>
    </source>
</evidence>
<accession>A0A176TBM6</accession>
<comment type="caution">
    <text evidence="3">The sequence shown here is derived from an EMBL/GenBank/DDBJ whole genome shotgun (WGS) entry which is preliminary data.</text>
</comment>
<keyword evidence="4" id="KW-1185">Reference proteome</keyword>
<comment type="subcellular location">
    <subcellularLocation>
        <location evidence="2">Cytoplasm</location>
    </subcellularLocation>
</comment>